<evidence type="ECO:0000256" key="1">
    <source>
        <dbReference type="ARBA" id="ARBA00004141"/>
    </source>
</evidence>
<accession>F4PQ32</accession>
<dbReference type="OMA" id="VEMWYHI"/>
<dbReference type="Proteomes" id="UP000007797">
    <property type="component" value="Unassembled WGS sequence"/>
</dbReference>
<dbReference type="InterPro" id="IPR019334">
    <property type="entry name" value="TMEM170A/B/YPR153W-like"/>
</dbReference>
<feature type="transmembrane region" description="Helical" evidence="6">
    <location>
        <begin position="83"/>
        <end position="104"/>
    </location>
</feature>
<sequence length="106" mass="11651">MAISDTNPNTDAIINGSLFHGSFYKYGGFIASIVLRKSKLSPFIPIFSSMFGMAIGICFGGLSALIIAAIYRSAWFLLPWHYGIVWGIGLSVLHFILAFTLKLFQV</sequence>
<evidence type="ECO:0000313" key="7">
    <source>
        <dbReference type="EMBL" id="EGG22495.1"/>
    </source>
</evidence>
<dbReference type="GeneID" id="14874635"/>
<evidence type="ECO:0000256" key="5">
    <source>
        <dbReference type="ARBA" id="ARBA00023136"/>
    </source>
</evidence>
<dbReference type="KEGG" id="dfa:DFA_04623"/>
<feature type="transmembrane region" description="Helical" evidence="6">
    <location>
        <begin position="12"/>
        <end position="35"/>
    </location>
</feature>
<evidence type="ECO:0000313" key="8">
    <source>
        <dbReference type="Proteomes" id="UP000007797"/>
    </source>
</evidence>
<keyword evidence="4 6" id="KW-1133">Transmembrane helix</keyword>
<comment type="subcellular location">
    <subcellularLocation>
        <location evidence="1">Membrane</location>
        <topology evidence="1">Multi-pass membrane protein</topology>
    </subcellularLocation>
</comment>
<evidence type="ECO:0000256" key="3">
    <source>
        <dbReference type="ARBA" id="ARBA00022692"/>
    </source>
</evidence>
<feature type="transmembrane region" description="Helical" evidence="6">
    <location>
        <begin position="47"/>
        <end position="71"/>
    </location>
</feature>
<evidence type="ECO:0000256" key="2">
    <source>
        <dbReference type="ARBA" id="ARBA00006325"/>
    </source>
</evidence>
<comment type="similarity">
    <text evidence="2">Belongs to the TMEM170 family.</text>
</comment>
<evidence type="ECO:0000256" key="4">
    <source>
        <dbReference type="ARBA" id="ARBA00022989"/>
    </source>
</evidence>
<dbReference type="OrthoDB" id="13807at2759"/>
<dbReference type="GO" id="GO:0016020">
    <property type="term" value="C:membrane"/>
    <property type="evidence" value="ECO:0007669"/>
    <property type="project" value="UniProtKB-SubCell"/>
</dbReference>
<keyword evidence="5 6" id="KW-0472">Membrane</keyword>
<keyword evidence="3 6" id="KW-0812">Transmembrane</keyword>
<protein>
    <submittedName>
        <fullName evidence="7">Transmembrane protein</fullName>
    </submittedName>
</protein>
<proteinExistence type="inferred from homology"/>
<dbReference type="RefSeq" id="XP_004360346.1">
    <property type="nucleotide sequence ID" value="XM_004360289.1"/>
</dbReference>
<organism evidence="7 8">
    <name type="scientific">Cavenderia fasciculata</name>
    <name type="common">Slime mold</name>
    <name type="synonym">Dictyostelium fasciculatum</name>
    <dbReference type="NCBI Taxonomy" id="261658"/>
    <lineage>
        <taxon>Eukaryota</taxon>
        <taxon>Amoebozoa</taxon>
        <taxon>Evosea</taxon>
        <taxon>Eumycetozoa</taxon>
        <taxon>Dictyostelia</taxon>
        <taxon>Acytosteliales</taxon>
        <taxon>Cavenderiaceae</taxon>
        <taxon>Cavenderia</taxon>
    </lineage>
</organism>
<keyword evidence="8" id="KW-1185">Reference proteome</keyword>
<dbReference type="EMBL" id="GL883009">
    <property type="protein sequence ID" value="EGG22495.1"/>
    <property type="molecule type" value="Genomic_DNA"/>
</dbReference>
<dbReference type="AlphaFoldDB" id="F4PQ32"/>
<name>F4PQ32_CACFS</name>
<evidence type="ECO:0000256" key="6">
    <source>
        <dbReference type="SAM" id="Phobius"/>
    </source>
</evidence>
<gene>
    <name evidence="7" type="primary">tmem170</name>
    <name evidence="7" type="ORF">DFA_04623</name>
</gene>
<dbReference type="Pfam" id="PF10190">
    <property type="entry name" value="Tmemb_170"/>
    <property type="match status" value="1"/>
</dbReference>
<reference evidence="8" key="1">
    <citation type="journal article" date="2011" name="Genome Res.">
        <title>Phylogeny-wide analysis of social amoeba genomes highlights ancient origins for complex intercellular communication.</title>
        <authorList>
            <person name="Heidel A.J."/>
            <person name="Lawal H.M."/>
            <person name="Felder M."/>
            <person name="Schilde C."/>
            <person name="Helps N.R."/>
            <person name="Tunggal B."/>
            <person name="Rivero F."/>
            <person name="John U."/>
            <person name="Schleicher M."/>
            <person name="Eichinger L."/>
            <person name="Platzer M."/>
            <person name="Noegel A.A."/>
            <person name="Schaap P."/>
            <person name="Gloeckner G."/>
        </authorList>
    </citation>
    <scope>NUCLEOTIDE SEQUENCE [LARGE SCALE GENOMIC DNA]</scope>
    <source>
        <strain evidence="8">SH3</strain>
    </source>
</reference>